<evidence type="ECO:0000313" key="3">
    <source>
        <dbReference type="Proteomes" id="UP001437256"/>
    </source>
</evidence>
<dbReference type="Proteomes" id="UP001437256">
    <property type="component" value="Unassembled WGS sequence"/>
</dbReference>
<gene>
    <name evidence="2" type="ORF">AAF712_005258</name>
</gene>
<organism evidence="2 3">
    <name type="scientific">Marasmius tenuissimus</name>
    <dbReference type="NCBI Taxonomy" id="585030"/>
    <lineage>
        <taxon>Eukaryota</taxon>
        <taxon>Fungi</taxon>
        <taxon>Dikarya</taxon>
        <taxon>Basidiomycota</taxon>
        <taxon>Agaricomycotina</taxon>
        <taxon>Agaricomycetes</taxon>
        <taxon>Agaricomycetidae</taxon>
        <taxon>Agaricales</taxon>
        <taxon>Marasmiineae</taxon>
        <taxon>Marasmiaceae</taxon>
        <taxon>Marasmius</taxon>
    </lineage>
</organism>
<proteinExistence type="predicted"/>
<feature type="region of interest" description="Disordered" evidence="1">
    <location>
        <begin position="92"/>
        <end position="134"/>
    </location>
</feature>
<sequence>MEFINASATSFVAPKSNKRKCKTCPEMVTLPYARCVPCRKKDGLKKCETCPGMVNLPHIFCTLCRSRIEPAAKPDTLQNATNAMIREGGVVKSDAKAKESVKRKLEDDNDTTSKKKRKKNHGISVDGEPKRKSKPVFEFKPGKVIEFQNELEMVKQLKKIAKRPSTFYACYSVVADPGVLYQTQATVVTRNIKKSANLPFNHKTPLESDTNTTSSSAVYQCRCYLAKSGRNSKKPLTTWLSFEQKGGTNSAQSLTTTAPMKPITTTAEIRAKLDLSSTIQPVPVAEETPPVPCDGKIQVTVEEDRSHPLGILGQKIIVRIHHS</sequence>
<dbReference type="EMBL" id="JBBXMP010000024">
    <property type="protein sequence ID" value="KAL0067545.1"/>
    <property type="molecule type" value="Genomic_DNA"/>
</dbReference>
<accession>A0ABR3A0S0</accession>
<evidence type="ECO:0000256" key="1">
    <source>
        <dbReference type="SAM" id="MobiDB-lite"/>
    </source>
</evidence>
<protein>
    <recommendedName>
        <fullName evidence="4">RING-type domain-containing protein</fullName>
    </recommendedName>
</protein>
<keyword evidence="3" id="KW-1185">Reference proteome</keyword>
<feature type="compositionally biased region" description="Basic and acidic residues" evidence="1">
    <location>
        <begin position="93"/>
        <end position="106"/>
    </location>
</feature>
<name>A0ABR3A0S0_9AGAR</name>
<evidence type="ECO:0000313" key="2">
    <source>
        <dbReference type="EMBL" id="KAL0067545.1"/>
    </source>
</evidence>
<evidence type="ECO:0008006" key="4">
    <source>
        <dbReference type="Google" id="ProtNLM"/>
    </source>
</evidence>
<reference evidence="2 3" key="1">
    <citation type="submission" date="2024-05" db="EMBL/GenBank/DDBJ databases">
        <title>A draft genome resource for the thread blight pathogen Marasmius tenuissimus strain MS-2.</title>
        <authorList>
            <person name="Yulfo-Soto G.E."/>
            <person name="Baruah I.K."/>
            <person name="Amoako-Attah I."/>
            <person name="Bukari Y."/>
            <person name="Meinhardt L.W."/>
            <person name="Bailey B.A."/>
            <person name="Cohen S.P."/>
        </authorList>
    </citation>
    <scope>NUCLEOTIDE SEQUENCE [LARGE SCALE GENOMIC DNA]</scope>
    <source>
        <strain evidence="2 3">MS-2</strain>
    </source>
</reference>
<comment type="caution">
    <text evidence="2">The sequence shown here is derived from an EMBL/GenBank/DDBJ whole genome shotgun (WGS) entry which is preliminary data.</text>
</comment>